<dbReference type="PANTHER" id="PTHR10151:SF120">
    <property type="entry name" value="BIS(5'-ADENOSYL)-TRIPHOSPHATASE"/>
    <property type="match status" value="1"/>
</dbReference>
<dbReference type="EMBL" id="JAUYVI010000005">
    <property type="protein sequence ID" value="MDQ7249630.1"/>
    <property type="molecule type" value="Genomic_DNA"/>
</dbReference>
<dbReference type="InterPro" id="IPR002591">
    <property type="entry name" value="Phosphodiest/P_Trfase"/>
</dbReference>
<dbReference type="RefSeq" id="WP_379957791.1">
    <property type="nucleotide sequence ID" value="NZ_JAUYVI010000005.1"/>
</dbReference>
<dbReference type="Pfam" id="PF01663">
    <property type="entry name" value="Phosphodiest"/>
    <property type="match status" value="1"/>
</dbReference>
<dbReference type="PANTHER" id="PTHR10151">
    <property type="entry name" value="ECTONUCLEOTIDE PYROPHOSPHATASE/PHOSPHODIESTERASE"/>
    <property type="match status" value="1"/>
</dbReference>
<dbReference type="InterPro" id="IPR017850">
    <property type="entry name" value="Alkaline_phosphatase_core_sf"/>
</dbReference>
<keyword evidence="2" id="KW-1185">Reference proteome</keyword>
<evidence type="ECO:0000313" key="2">
    <source>
        <dbReference type="Proteomes" id="UP001230156"/>
    </source>
</evidence>
<proteinExistence type="predicted"/>
<accession>A0ABU0YR51</accession>
<evidence type="ECO:0000313" key="1">
    <source>
        <dbReference type="EMBL" id="MDQ7249630.1"/>
    </source>
</evidence>
<protein>
    <submittedName>
        <fullName evidence="1">Alkaline phosphatase family protein</fullName>
    </submittedName>
</protein>
<reference evidence="2" key="1">
    <citation type="submission" date="2023-08" db="EMBL/GenBank/DDBJ databases">
        <title>Rhodospirillaceae gen. nov., a novel taxon isolated from the Yangtze River Yuezi River estuary sludge.</title>
        <authorList>
            <person name="Ruan L."/>
        </authorList>
    </citation>
    <scope>NUCLEOTIDE SEQUENCE [LARGE SCALE GENOMIC DNA]</scope>
    <source>
        <strain evidence="2">R-7</strain>
    </source>
</reference>
<name>A0ABU0YR51_9PROT</name>
<comment type="caution">
    <text evidence="1">The sequence shown here is derived from an EMBL/GenBank/DDBJ whole genome shotgun (WGS) entry which is preliminary data.</text>
</comment>
<sequence length="429" mass="45554">MRNRRRAVFVCCDGLGRDWVRPETTPILHDLAREGLWCAEHRAVFPSVTRVSAASVTTGCLPARHGLHGNRMGLVEGGKIRVRDVGHPDFRGHMRRATGTTLLVPSLAERVADAGGFIAFSNVSPGAAYFLDPEHFGYVYHRAGSYAPGGACISGAKALGVSHDLAGDWAMTQRFCAEVLRDRQPAVAVLWLANPDLTLHGVPLGSREHREALGMAERCVREVVRTIEDLQGEGDEILLLIGSDHGQETIGGCIDLEAWLATHRLGALLQSGDVAVAGQGTAALLYASDLGRPSLLGVIEDMRQAPWAGTVLLDGELAAHGLATQGGIVAAVNMARLETLNPFGVTGQRWIVSEAGKSAALGSGQHGGWGPDETRPFLIVREPGAAPGVMHRPTGLIDIAPTILRFLGLESDGLDGSPIARPLRPAPSR</sequence>
<dbReference type="Gene3D" id="3.40.720.10">
    <property type="entry name" value="Alkaline Phosphatase, subunit A"/>
    <property type="match status" value="2"/>
</dbReference>
<dbReference type="SUPFAM" id="SSF53649">
    <property type="entry name" value="Alkaline phosphatase-like"/>
    <property type="match status" value="1"/>
</dbReference>
<gene>
    <name evidence="1" type="ORF">Q8A70_18220</name>
</gene>
<dbReference type="Proteomes" id="UP001230156">
    <property type="component" value="Unassembled WGS sequence"/>
</dbReference>
<organism evidence="1 2">
    <name type="scientific">Dongia sedimenti</name>
    <dbReference type="NCBI Taxonomy" id="3064282"/>
    <lineage>
        <taxon>Bacteria</taxon>
        <taxon>Pseudomonadati</taxon>
        <taxon>Pseudomonadota</taxon>
        <taxon>Alphaproteobacteria</taxon>
        <taxon>Rhodospirillales</taxon>
        <taxon>Dongiaceae</taxon>
        <taxon>Dongia</taxon>
    </lineage>
</organism>